<gene>
    <name evidence="2" type="ORF">H8S01_03700</name>
</gene>
<dbReference type="Proteomes" id="UP000628463">
    <property type="component" value="Unassembled WGS sequence"/>
</dbReference>
<protein>
    <recommendedName>
        <fullName evidence="1">DUF5716 domain-containing protein</fullName>
    </recommendedName>
</protein>
<proteinExistence type="predicted"/>
<dbReference type="InterPro" id="IPR043770">
    <property type="entry name" value="DUF5716_C"/>
</dbReference>
<accession>A0ABR7FXZ7</accession>
<organism evidence="2 3">
    <name type="scientific">Lachnospira hominis</name>
    <name type="common">ex Liu et al. 2021</name>
    <dbReference type="NCBI Taxonomy" id="2763051"/>
    <lineage>
        <taxon>Bacteria</taxon>
        <taxon>Bacillati</taxon>
        <taxon>Bacillota</taxon>
        <taxon>Clostridia</taxon>
        <taxon>Lachnospirales</taxon>
        <taxon>Lachnospiraceae</taxon>
        <taxon>Lachnospira</taxon>
    </lineage>
</organism>
<feature type="domain" description="DUF5716" evidence="1">
    <location>
        <begin position="83"/>
        <end position="380"/>
    </location>
</feature>
<keyword evidence="3" id="KW-1185">Reference proteome</keyword>
<reference evidence="2 3" key="1">
    <citation type="submission" date="2020-08" db="EMBL/GenBank/DDBJ databases">
        <title>Genome public.</title>
        <authorList>
            <person name="Liu C."/>
            <person name="Sun Q."/>
        </authorList>
    </citation>
    <scope>NUCLEOTIDE SEQUENCE [LARGE SCALE GENOMIC DNA]</scope>
    <source>
        <strain evidence="2 3">NSJ-43</strain>
    </source>
</reference>
<sequence length="383" mass="43829">MNNVNGVIVGIDIQDKITQAAIWDEQTEMVIHVTGPENEAAFLNPFEMPGWEQSGNIEAACEFIASIIECASKCAQGRKAGLICITIADYEIKKLNFISEVMKRLQFNSEQWSVISHEESFAFYAYSQKKGLYSAGVMLLDYSNDNIASYICMKSNLNGCDVIMENRYFSDAIQYDEEKDSYSNLCVNQHEITEWLKGLLSRYNVSSVFLTGSRFEMEKFPDEFTRFLCHSRKVFAGQNLYVKGAVLGACTKVKQILPPDTILACKNRITTGIEMDICERGNDMRLKIVRPGTNWYSVKKQLFFIIDDVRYINFYLRPVDTNKEYIEKIDISSLPFREGKMTRIEMDVDFMSDEECHVLIKDKGFGDIVKSSGKIIEKTFLLK</sequence>
<dbReference type="Pfam" id="PF18980">
    <property type="entry name" value="DUF5716_C"/>
    <property type="match status" value="1"/>
</dbReference>
<name>A0ABR7FXZ7_9FIRM</name>
<evidence type="ECO:0000313" key="2">
    <source>
        <dbReference type="EMBL" id="MBC5680067.1"/>
    </source>
</evidence>
<comment type="caution">
    <text evidence="2">The sequence shown here is derived from an EMBL/GenBank/DDBJ whole genome shotgun (WGS) entry which is preliminary data.</text>
</comment>
<evidence type="ECO:0000313" key="3">
    <source>
        <dbReference type="Proteomes" id="UP000628463"/>
    </source>
</evidence>
<dbReference type="EMBL" id="JACOPD010000002">
    <property type="protein sequence ID" value="MBC5680067.1"/>
    <property type="molecule type" value="Genomic_DNA"/>
</dbReference>
<dbReference type="RefSeq" id="WP_186836215.1">
    <property type="nucleotide sequence ID" value="NZ_JACOPD010000002.1"/>
</dbReference>
<evidence type="ECO:0000259" key="1">
    <source>
        <dbReference type="Pfam" id="PF18980"/>
    </source>
</evidence>